<evidence type="ECO:0000313" key="2">
    <source>
        <dbReference type="Proteomes" id="UP001143304"/>
    </source>
</evidence>
<dbReference type="EMBL" id="SHNO01000001">
    <property type="protein sequence ID" value="MCX2977015.1"/>
    <property type="molecule type" value="Genomic_DNA"/>
</dbReference>
<accession>A0ABT3T5B0</accession>
<name>A0ABT3T5B0_9GAMM</name>
<reference evidence="1" key="1">
    <citation type="submission" date="2019-02" db="EMBL/GenBank/DDBJ databases">
        <authorList>
            <person name="Li S.-H."/>
        </authorList>
    </citation>
    <scope>NUCLEOTIDE SEQUENCE</scope>
    <source>
        <strain evidence="1">IMCC11814</strain>
    </source>
</reference>
<sequence>MPYVKRSESGEIVAVSQQRTEGFDDEVSVNSAELGAFLQAMGHDDAPLSATDKDFIRVLEDVVELLIGKGVILFTELPPQAQEKILRRRRLRSETTGLSNLIGED</sequence>
<gene>
    <name evidence="1" type="ORF">EYC82_06575</name>
</gene>
<protein>
    <submittedName>
        <fullName evidence="1">Tryptophan synthase subunit beta like protein</fullName>
    </submittedName>
</protein>
<keyword evidence="2" id="KW-1185">Reference proteome</keyword>
<proteinExistence type="predicted"/>
<organism evidence="1 2">
    <name type="scientific">Candidatus Marimicrobium litorale</name>
    <dbReference type="NCBI Taxonomy" id="2518991"/>
    <lineage>
        <taxon>Bacteria</taxon>
        <taxon>Pseudomonadati</taxon>
        <taxon>Pseudomonadota</taxon>
        <taxon>Gammaproteobacteria</taxon>
        <taxon>Cellvibrionales</taxon>
        <taxon>Halieaceae</taxon>
        <taxon>Marimicrobium</taxon>
    </lineage>
</organism>
<comment type="caution">
    <text evidence="1">The sequence shown here is derived from an EMBL/GenBank/DDBJ whole genome shotgun (WGS) entry which is preliminary data.</text>
</comment>
<dbReference type="Proteomes" id="UP001143304">
    <property type="component" value="Unassembled WGS sequence"/>
</dbReference>
<dbReference type="RefSeq" id="WP_279248743.1">
    <property type="nucleotide sequence ID" value="NZ_SHNO01000001.1"/>
</dbReference>
<evidence type="ECO:0000313" key="1">
    <source>
        <dbReference type="EMBL" id="MCX2977015.1"/>
    </source>
</evidence>